<evidence type="ECO:0000256" key="9">
    <source>
        <dbReference type="ARBA" id="ARBA00022691"/>
    </source>
</evidence>
<keyword evidence="6 12" id="KW-0963">Cytoplasm</keyword>
<evidence type="ECO:0000256" key="10">
    <source>
        <dbReference type="ARBA" id="ARBA00022694"/>
    </source>
</evidence>
<dbReference type="Pfam" id="PF07757">
    <property type="entry name" value="AdoMet_MTase"/>
    <property type="match status" value="1"/>
</dbReference>
<protein>
    <recommendedName>
        <fullName evidence="5 12">tRNA (uracil-O(2)-)-methyltransferase</fullName>
        <ecNumber evidence="4 12">2.1.1.211</ecNumber>
    </recommendedName>
</protein>
<organism evidence="13 14">
    <name type="scientific">Xylaria multiplex</name>
    <dbReference type="NCBI Taxonomy" id="323545"/>
    <lineage>
        <taxon>Eukaryota</taxon>
        <taxon>Fungi</taxon>
        <taxon>Dikarya</taxon>
        <taxon>Ascomycota</taxon>
        <taxon>Pezizomycotina</taxon>
        <taxon>Sordariomycetes</taxon>
        <taxon>Xylariomycetidae</taxon>
        <taxon>Xylariales</taxon>
        <taxon>Xylariaceae</taxon>
        <taxon>Xylaria</taxon>
    </lineage>
</organism>
<evidence type="ECO:0000256" key="2">
    <source>
        <dbReference type="ARBA" id="ARBA00004496"/>
    </source>
</evidence>
<dbReference type="OrthoDB" id="10047021at2759"/>
<name>A0A7C8IP36_9PEZI</name>
<dbReference type="GO" id="GO:0030488">
    <property type="term" value="P:tRNA methylation"/>
    <property type="evidence" value="ECO:0007669"/>
    <property type="project" value="UniProtKB-UniRule"/>
</dbReference>
<accession>A0A7C8IP36</accession>
<comment type="subcellular location">
    <subcellularLocation>
        <location evidence="2 12">Cytoplasm</location>
    </subcellularLocation>
</comment>
<evidence type="ECO:0000256" key="7">
    <source>
        <dbReference type="ARBA" id="ARBA00022603"/>
    </source>
</evidence>
<dbReference type="InParanoid" id="A0A7C8IP36"/>
<evidence type="ECO:0000256" key="5">
    <source>
        <dbReference type="ARBA" id="ARBA00017788"/>
    </source>
</evidence>
<dbReference type="GO" id="GO:0005737">
    <property type="term" value="C:cytoplasm"/>
    <property type="evidence" value="ECO:0007669"/>
    <property type="project" value="UniProtKB-SubCell"/>
</dbReference>
<dbReference type="EMBL" id="WUBL01000047">
    <property type="protein sequence ID" value="KAF2968649.1"/>
    <property type="molecule type" value="Genomic_DNA"/>
</dbReference>
<keyword evidence="14" id="KW-1185">Reference proteome</keyword>
<dbReference type="AlphaFoldDB" id="A0A7C8IP36"/>
<evidence type="ECO:0000256" key="3">
    <source>
        <dbReference type="ARBA" id="ARBA00009056"/>
    </source>
</evidence>
<dbReference type="PANTHER" id="PTHR21210:SF0">
    <property type="entry name" value="TRNA (URACIL-O(2)-)-METHYLTRANSFERASE-RELATED"/>
    <property type="match status" value="1"/>
</dbReference>
<dbReference type="Proteomes" id="UP000481858">
    <property type="component" value="Unassembled WGS sequence"/>
</dbReference>
<evidence type="ECO:0000256" key="8">
    <source>
        <dbReference type="ARBA" id="ARBA00022679"/>
    </source>
</evidence>
<gene>
    <name evidence="13" type="ORF">GQX73_g4892</name>
</gene>
<dbReference type="InterPro" id="IPR011671">
    <property type="entry name" value="tRNA_uracil_MeTrfase"/>
</dbReference>
<comment type="function">
    <text evidence="1">Probable adenosyl-L-methionine (AdoMet)-dependent tRNA (uracil-O(2)-)-methyltransferase.</text>
</comment>
<keyword evidence="7 12" id="KW-0489">Methyltransferase</keyword>
<evidence type="ECO:0000313" key="13">
    <source>
        <dbReference type="EMBL" id="KAF2968649.1"/>
    </source>
</evidence>
<evidence type="ECO:0000256" key="6">
    <source>
        <dbReference type="ARBA" id="ARBA00022490"/>
    </source>
</evidence>
<evidence type="ECO:0000256" key="11">
    <source>
        <dbReference type="ARBA" id="ARBA00047957"/>
    </source>
</evidence>
<sequence>MGSEPEPFAEGSPSLIRDVSGAIWTPLFRKKCSFNRGDFFKVMDNLIRNPNINSSWLFRADILVEHDSSQALTGDTVADETSPTPIIVQNPQRDPPLDQTCLTYYGSGADETGTSSSMVVYKPHVSSHADVPFYHPKVRGVAFLHEWDSKTNEGTVSTHYHLFDEFVSSPKLVRTGLHLLATLHKHGEGAKAGYVKRVQHDTVIPQATVQSTYSRLKKRYARRLIEEWVEVTDPTKHCFEDLGIAAFLIELWAQMYRDSPFPGFVDIGCGNGLLVYILRQEGYSGWGFDARRRKSWDNFTDRIDPTSENETDHSLRQLVLLPAVLQDQQQQDGELAQRAHDGLFPKGTFIISNHADELTPWTPILAAISDCPFIMIPCCSHDLSGARFRAAAPKEKGKSASAYSSLVEWVKQIAHDCGWEVETEMLRIPSTRNTGLVGRHRLEDADTTDIPAILRKYGGTSGYVDNAIKLMKTAPRGH</sequence>
<dbReference type="FunCoup" id="A0A7C8IP36">
    <property type="interactions" value="81"/>
</dbReference>
<evidence type="ECO:0000256" key="1">
    <source>
        <dbReference type="ARBA" id="ARBA00002778"/>
    </source>
</evidence>
<keyword evidence="10 12" id="KW-0819">tRNA processing</keyword>
<dbReference type="EC" id="2.1.1.211" evidence="4 12"/>
<dbReference type="PANTHER" id="PTHR21210">
    <property type="entry name" value="TRNA (URACIL-O(2)-)-METHYLTRANSFERASE-RELATED"/>
    <property type="match status" value="1"/>
</dbReference>
<comment type="similarity">
    <text evidence="3 12">Belongs to the TRM44 family.</text>
</comment>
<evidence type="ECO:0000313" key="14">
    <source>
        <dbReference type="Proteomes" id="UP000481858"/>
    </source>
</evidence>
<dbReference type="InterPro" id="IPR029063">
    <property type="entry name" value="SAM-dependent_MTases_sf"/>
</dbReference>
<comment type="catalytic activity">
    <reaction evidence="11 12">
        <text>uridine(44) in tRNA(Ser) + S-adenosyl-L-methionine = 2'-O-methyluridine(44) in tRNA(Ser) + S-adenosyl-L-homocysteine + H(+)</text>
        <dbReference type="Rhea" id="RHEA:43100"/>
        <dbReference type="Rhea" id="RHEA-COMP:10339"/>
        <dbReference type="Rhea" id="RHEA-COMP:10340"/>
        <dbReference type="ChEBI" id="CHEBI:15378"/>
        <dbReference type="ChEBI" id="CHEBI:57856"/>
        <dbReference type="ChEBI" id="CHEBI:59789"/>
        <dbReference type="ChEBI" id="CHEBI:65315"/>
        <dbReference type="ChEBI" id="CHEBI:74478"/>
        <dbReference type="EC" id="2.1.1.211"/>
    </reaction>
</comment>
<proteinExistence type="inferred from homology"/>
<comment type="caution">
    <text evidence="13">The sequence shown here is derived from an EMBL/GenBank/DDBJ whole genome shotgun (WGS) entry which is preliminary data.</text>
</comment>
<dbReference type="GO" id="GO:0141101">
    <property type="term" value="F:tRNA(Ser) (uridine(44)-2'-O-)-methyltransferase activity"/>
    <property type="evidence" value="ECO:0007669"/>
    <property type="project" value="UniProtKB-EC"/>
</dbReference>
<keyword evidence="9 12" id="KW-0949">S-adenosyl-L-methionine</keyword>
<keyword evidence="8 12" id="KW-0808">Transferase</keyword>
<evidence type="ECO:0000256" key="12">
    <source>
        <dbReference type="RuleBase" id="RU368004"/>
    </source>
</evidence>
<comment type="function">
    <text evidence="12">Adenosyl-L-methionine (AdoMet)-dependent tRNA (uracil-O(2)-)-methyltransferase.</text>
</comment>
<evidence type="ECO:0000256" key="4">
    <source>
        <dbReference type="ARBA" id="ARBA00012795"/>
    </source>
</evidence>
<reference evidence="13 14" key="1">
    <citation type="submission" date="2019-12" db="EMBL/GenBank/DDBJ databases">
        <title>Draft genome sequence of the ascomycete Xylaria multiplex DSM 110363.</title>
        <authorList>
            <person name="Buettner E."/>
            <person name="Kellner H."/>
        </authorList>
    </citation>
    <scope>NUCLEOTIDE SEQUENCE [LARGE SCALE GENOMIC DNA]</scope>
    <source>
        <strain evidence="13 14">DSM 110363</strain>
    </source>
</reference>
<dbReference type="SUPFAM" id="SSF53335">
    <property type="entry name" value="S-adenosyl-L-methionine-dependent methyltransferases"/>
    <property type="match status" value="1"/>
</dbReference>